<evidence type="ECO:0000256" key="1">
    <source>
        <dbReference type="ARBA" id="ARBA00006484"/>
    </source>
</evidence>
<comment type="caution">
    <text evidence="2">The sequence shown here is derived from an EMBL/GenBank/DDBJ whole genome shotgun (WGS) entry which is preliminary data.</text>
</comment>
<dbReference type="Proteomes" id="UP001165368">
    <property type="component" value="Unassembled WGS sequence"/>
</dbReference>
<dbReference type="Gene3D" id="3.40.50.720">
    <property type="entry name" value="NAD(P)-binding Rossmann-like Domain"/>
    <property type="match status" value="1"/>
</dbReference>
<sequence>MSRAQERPEGTVSVDGQKKVAIVTGAARGLGKSIALALLEAGYRIVASDVARSLPESLRAPAGTGPLVHAVTDLADPGTGHELVELALATFGRCDAVVNNAGVGGPGVELSATTDAQLAAVLEINLLGAARLCREAIPHLRRSGQGRIINIGSLFADHPAPDGAAYSMSKAALAALSRCIAVEEGRHGITANTVAPGYMLTEMHEEEAAMQAQRQGVPIEEYMAQLRSTVPLQRHGTGCDVAGAVLWLLSDGAAYVSGQTIPVNGGLVLS</sequence>
<accession>A0ABS9LDR7</accession>
<reference evidence="2" key="1">
    <citation type="submission" date="2022-01" db="EMBL/GenBank/DDBJ databases">
        <authorList>
            <person name="Jo J.-H."/>
            <person name="Im W.-T."/>
        </authorList>
    </citation>
    <scope>NUCLEOTIDE SEQUENCE</scope>
    <source>
        <strain evidence="2">I2-34</strain>
    </source>
</reference>
<dbReference type="Pfam" id="PF13561">
    <property type="entry name" value="adh_short_C2"/>
    <property type="match status" value="1"/>
</dbReference>
<dbReference type="PANTHER" id="PTHR42760">
    <property type="entry name" value="SHORT-CHAIN DEHYDROGENASES/REDUCTASES FAMILY MEMBER"/>
    <property type="match status" value="1"/>
</dbReference>
<proteinExistence type="inferred from homology"/>
<dbReference type="SUPFAM" id="SSF51735">
    <property type="entry name" value="NAD(P)-binding Rossmann-fold domains"/>
    <property type="match status" value="1"/>
</dbReference>
<dbReference type="InterPro" id="IPR036291">
    <property type="entry name" value="NAD(P)-bd_dom_sf"/>
</dbReference>
<dbReference type="PRINTS" id="PR00080">
    <property type="entry name" value="SDRFAMILY"/>
</dbReference>
<protein>
    <submittedName>
        <fullName evidence="2">SDR family oxidoreductase</fullName>
    </submittedName>
</protein>
<dbReference type="PROSITE" id="PS00061">
    <property type="entry name" value="ADH_SHORT"/>
    <property type="match status" value="1"/>
</dbReference>
<name>A0ABS9LDR7_9MICC</name>
<organism evidence="2 3">
    <name type="scientific">Arthrobacter hankyongi</name>
    <dbReference type="NCBI Taxonomy" id="2904801"/>
    <lineage>
        <taxon>Bacteria</taxon>
        <taxon>Bacillati</taxon>
        <taxon>Actinomycetota</taxon>
        <taxon>Actinomycetes</taxon>
        <taxon>Micrococcales</taxon>
        <taxon>Micrococcaceae</taxon>
        <taxon>Arthrobacter</taxon>
    </lineage>
</organism>
<dbReference type="RefSeq" id="WP_237827245.1">
    <property type="nucleotide sequence ID" value="NZ_JAKLTQ010000032.1"/>
</dbReference>
<dbReference type="EMBL" id="JAKLTQ010000032">
    <property type="protein sequence ID" value="MCG2624820.1"/>
    <property type="molecule type" value="Genomic_DNA"/>
</dbReference>
<keyword evidence="3" id="KW-1185">Reference proteome</keyword>
<dbReference type="CDD" id="cd05233">
    <property type="entry name" value="SDR_c"/>
    <property type="match status" value="1"/>
</dbReference>
<dbReference type="PANTHER" id="PTHR42760:SF40">
    <property type="entry name" value="3-OXOACYL-[ACYL-CARRIER-PROTEIN] REDUCTASE, CHLOROPLASTIC"/>
    <property type="match status" value="1"/>
</dbReference>
<dbReference type="InterPro" id="IPR020904">
    <property type="entry name" value="Sc_DH/Rdtase_CS"/>
</dbReference>
<gene>
    <name evidence="2" type="ORF">LVY72_23300</name>
</gene>
<comment type="similarity">
    <text evidence="1">Belongs to the short-chain dehydrogenases/reductases (SDR) family.</text>
</comment>
<evidence type="ECO:0000313" key="2">
    <source>
        <dbReference type="EMBL" id="MCG2624820.1"/>
    </source>
</evidence>
<evidence type="ECO:0000313" key="3">
    <source>
        <dbReference type="Proteomes" id="UP001165368"/>
    </source>
</evidence>
<dbReference type="InterPro" id="IPR002347">
    <property type="entry name" value="SDR_fam"/>
</dbReference>
<dbReference type="PRINTS" id="PR00081">
    <property type="entry name" value="GDHRDH"/>
</dbReference>